<dbReference type="Gene3D" id="3.40.50.10540">
    <property type="entry name" value="Crotonobetainyl-coa:carnitine coa-transferase, domain 1"/>
    <property type="match status" value="1"/>
</dbReference>
<dbReference type="PANTHER" id="PTHR48207">
    <property type="entry name" value="SUCCINATE--HYDROXYMETHYLGLUTARATE COA-TRANSFERASE"/>
    <property type="match status" value="1"/>
</dbReference>
<sequence>DHVLVRYFYEGVVARRQGSLHWNNAFRIFPCRDGYILLSLFQQWETLVEWLEAEGMAEDLTDKEWLDREKRLQQLDHVIEVLERWTKSHTVAELVEKGQLMRFPWAEVTSIPRLVDSPQLKERSFWVEVEHPQSGKKYKFPGALCKLSRSPWRVGSHVPSVGEHNKDIYQELGLSEYEIEALAKEGVI</sequence>
<dbReference type="PANTHER" id="PTHR48207:SF3">
    <property type="entry name" value="SUCCINATE--HYDROXYMETHYLGLUTARATE COA-TRANSFERASE"/>
    <property type="match status" value="1"/>
</dbReference>
<evidence type="ECO:0000313" key="2">
    <source>
        <dbReference type="EMBL" id="GAH81752.1"/>
    </source>
</evidence>
<evidence type="ECO:0000256" key="1">
    <source>
        <dbReference type="ARBA" id="ARBA00022679"/>
    </source>
</evidence>
<dbReference type="InterPro" id="IPR003673">
    <property type="entry name" value="CoA-Trfase_fam_III"/>
</dbReference>
<proteinExistence type="predicted"/>
<name>X1IJ65_9ZZZZ</name>
<dbReference type="InterPro" id="IPR044855">
    <property type="entry name" value="CoA-Trfase_III_dom3_sf"/>
</dbReference>
<protein>
    <recommendedName>
        <fullName evidence="3">CoA transferase</fullName>
    </recommendedName>
</protein>
<dbReference type="AlphaFoldDB" id="X1IJ65"/>
<evidence type="ECO:0008006" key="3">
    <source>
        <dbReference type="Google" id="ProtNLM"/>
    </source>
</evidence>
<gene>
    <name evidence="2" type="ORF">S03H2_57500</name>
</gene>
<dbReference type="InterPro" id="IPR050483">
    <property type="entry name" value="CoA-transferase_III_domain"/>
</dbReference>
<feature type="non-terminal residue" evidence="2">
    <location>
        <position position="1"/>
    </location>
</feature>
<dbReference type="EMBL" id="BARU01036857">
    <property type="protein sequence ID" value="GAH81752.1"/>
    <property type="molecule type" value="Genomic_DNA"/>
</dbReference>
<dbReference type="SUPFAM" id="SSF89796">
    <property type="entry name" value="CoA-transferase family III (CaiB/BaiF)"/>
    <property type="match status" value="1"/>
</dbReference>
<accession>X1IJ65</accession>
<dbReference type="Pfam" id="PF02515">
    <property type="entry name" value="CoA_transf_3"/>
    <property type="match status" value="1"/>
</dbReference>
<dbReference type="InterPro" id="IPR023606">
    <property type="entry name" value="CoA-Trfase_III_dom_1_sf"/>
</dbReference>
<organism evidence="2">
    <name type="scientific">marine sediment metagenome</name>
    <dbReference type="NCBI Taxonomy" id="412755"/>
    <lineage>
        <taxon>unclassified sequences</taxon>
        <taxon>metagenomes</taxon>
        <taxon>ecological metagenomes</taxon>
    </lineage>
</organism>
<comment type="caution">
    <text evidence="2">The sequence shown here is derived from an EMBL/GenBank/DDBJ whole genome shotgun (WGS) entry which is preliminary data.</text>
</comment>
<dbReference type="GO" id="GO:0008410">
    <property type="term" value="F:CoA-transferase activity"/>
    <property type="evidence" value="ECO:0007669"/>
    <property type="project" value="TreeGrafter"/>
</dbReference>
<reference evidence="2" key="1">
    <citation type="journal article" date="2014" name="Front. Microbiol.">
        <title>High frequency of phylogenetically diverse reductive dehalogenase-homologous genes in deep subseafloor sedimentary metagenomes.</title>
        <authorList>
            <person name="Kawai M."/>
            <person name="Futagami T."/>
            <person name="Toyoda A."/>
            <person name="Takaki Y."/>
            <person name="Nishi S."/>
            <person name="Hori S."/>
            <person name="Arai W."/>
            <person name="Tsubouchi T."/>
            <person name="Morono Y."/>
            <person name="Uchiyama I."/>
            <person name="Ito T."/>
            <person name="Fujiyama A."/>
            <person name="Inagaki F."/>
            <person name="Takami H."/>
        </authorList>
    </citation>
    <scope>NUCLEOTIDE SEQUENCE</scope>
    <source>
        <strain evidence="2">Expedition CK06-06</strain>
    </source>
</reference>
<dbReference type="Gene3D" id="3.30.1540.10">
    <property type="entry name" value="formyl-coa transferase, domain 3"/>
    <property type="match status" value="1"/>
</dbReference>
<keyword evidence="1" id="KW-0808">Transferase</keyword>